<dbReference type="AlphaFoldDB" id="A0A397RTK1"/>
<protein>
    <recommendedName>
        <fullName evidence="3">CBS domain protein</fullName>
    </recommendedName>
</protein>
<dbReference type="Gene3D" id="3.10.580.10">
    <property type="entry name" value="CBS-domain"/>
    <property type="match status" value="1"/>
</dbReference>
<sequence length="249" mass="28726">MFKNYNVLKDVVFLEKNNELFLNLYKKLESVLSCTVKARPQDSPIWVFENQLKKSEDPKKKARSEKYSTVRQMRNILAHDEMGDDEPFTVNDDTIEFLESEIKALEEQKRALDVCVPFSRLLYATKNSLVTVIATKMLEKGITNVPILNEKKVIGMFNGKAFIHIMKSRKGVTIDEHTKMKDIKQFLYLDMNDGIRYEFVAKDTKLDILSQAFKRTNKGKIELLIVTDSGDKYEPVLGVISPHDILERG</sequence>
<reference evidence="1 2" key="1">
    <citation type="submission" date="2018-08" db="EMBL/GenBank/DDBJ databases">
        <title>Genomic Encyclopedia of Archaeal and Bacterial Type Strains, Phase II (KMG-II): from individual species to whole genera.</title>
        <authorList>
            <person name="Goeker M."/>
        </authorList>
    </citation>
    <scope>NUCLEOTIDE SEQUENCE [LARGE SCALE GENOMIC DNA]</scope>
    <source>
        <strain evidence="1 2">ATCC 27112</strain>
    </source>
</reference>
<comment type="caution">
    <text evidence="1">The sequence shown here is derived from an EMBL/GenBank/DDBJ whole genome shotgun (WGS) entry which is preliminary data.</text>
</comment>
<gene>
    <name evidence="1" type="ORF">EI71_01156</name>
</gene>
<keyword evidence="2" id="KW-1185">Reference proteome</keyword>
<name>A0A397RTK1_9MOLU</name>
<dbReference type="Proteomes" id="UP000266506">
    <property type="component" value="Unassembled WGS sequence"/>
</dbReference>
<dbReference type="InterPro" id="IPR046342">
    <property type="entry name" value="CBS_dom_sf"/>
</dbReference>
<accession>A0A397RTK1</accession>
<proteinExistence type="predicted"/>
<evidence type="ECO:0008006" key="3">
    <source>
        <dbReference type="Google" id="ProtNLM"/>
    </source>
</evidence>
<evidence type="ECO:0000313" key="2">
    <source>
        <dbReference type="Proteomes" id="UP000266506"/>
    </source>
</evidence>
<dbReference type="SUPFAM" id="SSF54631">
    <property type="entry name" value="CBS-domain pair"/>
    <property type="match status" value="1"/>
</dbReference>
<dbReference type="InParanoid" id="A0A397RTK1"/>
<evidence type="ECO:0000313" key="1">
    <source>
        <dbReference type="EMBL" id="RIA75749.1"/>
    </source>
</evidence>
<dbReference type="RefSeq" id="WP_211321052.1">
    <property type="nucleotide sequence ID" value="NZ_QXEV01000011.1"/>
</dbReference>
<dbReference type="EMBL" id="QXEV01000011">
    <property type="protein sequence ID" value="RIA75749.1"/>
    <property type="molecule type" value="Genomic_DNA"/>
</dbReference>
<organism evidence="1 2">
    <name type="scientific">Anaeroplasma bactoclasticum</name>
    <dbReference type="NCBI Taxonomy" id="2088"/>
    <lineage>
        <taxon>Bacteria</taxon>
        <taxon>Bacillati</taxon>
        <taxon>Mycoplasmatota</taxon>
        <taxon>Mollicutes</taxon>
        <taxon>Anaeroplasmatales</taxon>
        <taxon>Anaeroplasmataceae</taxon>
        <taxon>Anaeroplasma</taxon>
    </lineage>
</organism>